<feature type="compositionally biased region" description="Low complexity" evidence="7">
    <location>
        <begin position="1128"/>
        <end position="1147"/>
    </location>
</feature>
<feature type="compositionally biased region" description="Low complexity" evidence="7">
    <location>
        <begin position="1258"/>
        <end position="1278"/>
    </location>
</feature>
<dbReference type="InterPro" id="IPR055500">
    <property type="entry name" value="DUF7072"/>
</dbReference>
<dbReference type="SMART" id="SM00545">
    <property type="entry name" value="JmjN"/>
    <property type="match status" value="1"/>
</dbReference>
<dbReference type="SUPFAM" id="SSF51197">
    <property type="entry name" value="Clavaminate synthase-like"/>
    <property type="match status" value="1"/>
</dbReference>
<feature type="region of interest" description="Disordered" evidence="7">
    <location>
        <begin position="1340"/>
        <end position="1414"/>
    </location>
</feature>
<feature type="compositionally biased region" description="Basic residues" evidence="7">
    <location>
        <begin position="209"/>
        <end position="219"/>
    </location>
</feature>
<feature type="region of interest" description="Disordered" evidence="7">
    <location>
        <begin position="1070"/>
        <end position="1163"/>
    </location>
</feature>
<dbReference type="EC" id="1.14.11.66" evidence="2"/>
<comment type="catalytic activity">
    <reaction evidence="6">
        <text>N(6),N(6),N(6)-trimethyl-L-lysyl(9)-[histone H3] + 2 2-oxoglutarate + 2 O2 = N(6)-methyl-L-lysyl(9)-[histone H3] + 2 formaldehyde + 2 succinate + 2 CO2</text>
        <dbReference type="Rhea" id="RHEA:60200"/>
        <dbReference type="Rhea" id="RHEA-COMP:15538"/>
        <dbReference type="Rhea" id="RHEA-COMP:15542"/>
        <dbReference type="ChEBI" id="CHEBI:15379"/>
        <dbReference type="ChEBI" id="CHEBI:16526"/>
        <dbReference type="ChEBI" id="CHEBI:16810"/>
        <dbReference type="ChEBI" id="CHEBI:16842"/>
        <dbReference type="ChEBI" id="CHEBI:30031"/>
        <dbReference type="ChEBI" id="CHEBI:61929"/>
        <dbReference type="ChEBI" id="CHEBI:61961"/>
        <dbReference type="EC" id="1.14.11.66"/>
    </reaction>
</comment>
<dbReference type="GO" id="GO:0005634">
    <property type="term" value="C:nucleus"/>
    <property type="evidence" value="ECO:0007669"/>
    <property type="project" value="TreeGrafter"/>
</dbReference>
<name>A0A8H3FWX0_9LECA</name>
<dbReference type="PANTHER" id="PTHR10694">
    <property type="entry name" value="LYSINE-SPECIFIC DEMETHYLASE"/>
    <property type="match status" value="1"/>
</dbReference>
<dbReference type="GO" id="GO:0010468">
    <property type="term" value="P:regulation of gene expression"/>
    <property type="evidence" value="ECO:0007669"/>
    <property type="project" value="TreeGrafter"/>
</dbReference>
<dbReference type="GO" id="GO:0000785">
    <property type="term" value="C:chromatin"/>
    <property type="evidence" value="ECO:0007669"/>
    <property type="project" value="TreeGrafter"/>
</dbReference>
<dbReference type="PROSITE" id="PS51184">
    <property type="entry name" value="JMJC"/>
    <property type="match status" value="1"/>
</dbReference>
<dbReference type="GO" id="GO:0008270">
    <property type="term" value="F:zinc ion binding"/>
    <property type="evidence" value="ECO:0007669"/>
    <property type="project" value="UniProtKB-KW"/>
</dbReference>
<dbReference type="Pfam" id="PF02373">
    <property type="entry name" value="JmjC"/>
    <property type="match status" value="1"/>
</dbReference>
<dbReference type="GO" id="GO:0051864">
    <property type="term" value="F:histone H3K36 demethylase activity"/>
    <property type="evidence" value="ECO:0007669"/>
    <property type="project" value="TreeGrafter"/>
</dbReference>
<evidence type="ECO:0000256" key="7">
    <source>
        <dbReference type="SAM" id="MobiDB-lite"/>
    </source>
</evidence>
<dbReference type="PANTHER" id="PTHR10694:SF7">
    <property type="entry name" value="[HISTONE H3]-TRIMETHYL-L-LYSINE(9) DEMETHYLASE"/>
    <property type="match status" value="1"/>
</dbReference>
<evidence type="ECO:0000259" key="10">
    <source>
        <dbReference type="PROSITE" id="PS51805"/>
    </source>
</evidence>
<dbReference type="Gene3D" id="3.30.40.10">
    <property type="entry name" value="Zinc/RING finger domain, C3HC4 (zinc finger)"/>
    <property type="match status" value="1"/>
</dbReference>
<feature type="compositionally biased region" description="Basic and acidic residues" evidence="7">
    <location>
        <begin position="260"/>
        <end position="270"/>
    </location>
</feature>
<dbReference type="InterPro" id="IPR034732">
    <property type="entry name" value="EPHD"/>
</dbReference>
<feature type="compositionally biased region" description="Basic residues" evidence="7">
    <location>
        <begin position="565"/>
        <end position="574"/>
    </location>
</feature>
<evidence type="ECO:0000256" key="4">
    <source>
        <dbReference type="ARBA" id="ARBA00022771"/>
    </source>
</evidence>
<feature type="compositionally biased region" description="Polar residues" evidence="7">
    <location>
        <begin position="193"/>
        <end position="205"/>
    </location>
</feature>
<feature type="region of interest" description="Disordered" evidence="7">
    <location>
        <begin position="161"/>
        <end position="299"/>
    </location>
</feature>
<sequence length="1477" mass="165726">MADAAMSPQSECEVKMEIDQADNRPALTPPTSENTDKKDDESESELSDLEPEDLAEEHTLRPKVEDEEEIVPDHYYEGGKVPVFKPTMNQFRSFKDFIQKIDKYGMKSGIVKVIPPKEWRDSLPPLDEQVKTIKVKNPITQEFHGTHGTYTQANIEKQRSYNLPQWKALTEESSHQPPAKRGERRRNQEKSTRGPSTRVRNSPGTNAGPKKRGPGRPRVRPLAATVEENGEEGGQDANGGRVETPPTPVSPPLKPKKMKKEQFSDDETPKPKGRQPKSGQSKSVSSRRQHNRRDQADVVDEEAFQDFDYRIYNQGEWTTERIQELETAYWKSLNFSNPLYGADMPGSLFDDSTKEWNVAKLENLLDVLGQSVPGVNTAYLYLGMWKASFAWHLEDVDLYSINYIHFGAPKQWYSISQADARKFETTMRSIWPNDAKNCDQFLRHKTYLISPQLLESQHKIKVNRLVHNEGEFVITFPYGYHSGYNLGYNCAESVNFATESWLDYGKVARKCNCEADSVWVDVRDIERKLRGEPTPEYYEETEDEDDDEDDDPADLPTPPSSDKGKPKRSHKRKRDPNEKDAKPKIKKLRIKMKAPAYEPCILCPNDNSYEELLPTDNGHKAHRRCGLYTPETYIFEEGGCEKICDVAHIDKARLELKCNHCRSKKGAVFQCSQKKCVRAFHATCAAQAGVLVDIGLVPVYGEDGTEYTDTGIDFRCRIHRGRRGKNVEGAHLEENALIRKTALKLPVGEVVQMQYLQGDIFAGVVLENRKSEQTLLIHVLPRGDKIEVEYKWLLVFDPINSQLPMPSENAKPLPAELARKSRTTAEDPANNDDPKPNDPFGDPNGKFRWEEFDSRKAFRNPAQVKIEMDRPSKLWYYLGKSSTEAKAHYTADLAIQQNDPTANFLESVRIASVAAAAAKPTVHRVSYPASYPTAVNHQNALNAPRPGANVHGPQPKAPGTPYTKPAATKERPYHGKYAITDPVAAQYKPRPGVNVDAQALYNQRAFQNVASTPLPQQRHGHQNSGYRAPQASMGAAAPTAPMMSGQSHALQDYRSRTKYNYNYNVRLFKHGLPPVTSTDSVQRTPMPYQQGQAPPQISQQQQSQALHAPQPASYSRPQAPVANMMGVPSKASTPPTTTSPHPFSRPSSAERRPSSVSIPAETPVASAALAPETKKVSRINVSEKYTYLHDAEKARPQVYQSPYALGGGFTSAYLPAPAAAPKARPRGPSISEEYLMTRTPSEQEQISQNTMEAKVKAQQFQHQQQMQRRQSLSQSQTQGHGHSRSNSMKQEYQPPQHVQMSAIQQPQPSYNHPAPQAYHNPYTKTQSYQQYNHYSPSYAASSLHHQQPPLQYHPSGHQPYHHHQSPTYPTHYQHPHTYQAHHSQQQAQYQSPQDFQLQLQREAQHSPQGGWLDQFSRGLQNAANHGGSPGVPGYSGAGSYGGTGYSSGGCGQGSPLKYEMGGAGTEMLPMMREGGKY</sequence>
<keyword evidence="12" id="KW-1185">Reference proteome</keyword>
<dbReference type="InterPro" id="IPR003349">
    <property type="entry name" value="JmjN"/>
</dbReference>
<dbReference type="Pfam" id="PF02375">
    <property type="entry name" value="JmjN"/>
    <property type="match status" value="1"/>
</dbReference>
<feature type="compositionally biased region" description="Low complexity" evidence="7">
    <location>
        <begin position="1378"/>
        <end position="1391"/>
    </location>
</feature>
<feature type="domain" description="PHD-type" evidence="10">
    <location>
        <begin position="597"/>
        <end position="720"/>
    </location>
</feature>
<dbReference type="PROSITE" id="PS51805">
    <property type="entry name" value="EPHD"/>
    <property type="match status" value="1"/>
</dbReference>
<comment type="similarity">
    <text evidence="1">Belongs to the JHDM3 histone demethylase family.</text>
</comment>
<dbReference type="EMBL" id="CAJPDT010000051">
    <property type="protein sequence ID" value="CAF9928896.1"/>
    <property type="molecule type" value="Genomic_DNA"/>
</dbReference>
<dbReference type="PROSITE" id="PS51183">
    <property type="entry name" value="JMJN"/>
    <property type="match status" value="1"/>
</dbReference>
<proteinExistence type="inferred from homology"/>
<dbReference type="Proteomes" id="UP000664534">
    <property type="component" value="Unassembled WGS sequence"/>
</dbReference>
<evidence type="ECO:0000256" key="3">
    <source>
        <dbReference type="ARBA" id="ARBA00022723"/>
    </source>
</evidence>
<dbReference type="Pfam" id="PF23258">
    <property type="entry name" value="DUF7072"/>
    <property type="match status" value="1"/>
</dbReference>
<evidence type="ECO:0000256" key="6">
    <source>
        <dbReference type="ARBA" id="ARBA00049349"/>
    </source>
</evidence>
<feature type="compositionally biased region" description="Low complexity" evidence="7">
    <location>
        <begin position="1089"/>
        <end position="1113"/>
    </location>
</feature>
<evidence type="ECO:0000259" key="9">
    <source>
        <dbReference type="PROSITE" id="PS51184"/>
    </source>
</evidence>
<accession>A0A8H3FWX0</accession>
<feature type="compositionally biased region" description="Basic and acidic residues" evidence="7">
    <location>
        <begin position="12"/>
        <end position="22"/>
    </location>
</feature>
<organism evidence="11 12">
    <name type="scientific">Imshaugia aleurites</name>
    <dbReference type="NCBI Taxonomy" id="172621"/>
    <lineage>
        <taxon>Eukaryota</taxon>
        <taxon>Fungi</taxon>
        <taxon>Dikarya</taxon>
        <taxon>Ascomycota</taxon>
        <taxon>Pezizomycotina</taxon>
        <taxon>Lecanoromycetes</taxon>
        <taxon>OSLEUM clade</taxon>
        <taxon>Lecanoromycetidae</taxon>
        <taxon>Lecanorales</taxon>
        <taxon>Lecanorineae</taxon>
        <taxon>Parmeliaceae</taxon>
        <taxon>Imshaugia</taxon>
    </lineage>
</organism>
<feature type="region of interest" description="Disordered" evidence="7">
    <location>
        <begin position="821"/>
        <end position="846"/>
    </location>
</feature>
<feature type="compositionally biased region" description="Acidic residues" evidence="7">
    <location>
        <begin position="41"/>
        <end position="55"/>
    </location>
</feature>
<dbReference type="InterPro" id="IPR001965">
    <property type="entry name" value="Znf_PHD"/>
</dbReference>
<dbReference type="GO" id="GO:0140684">
    <property type="term" value="F:histone H3K9me2/H3K9me3 demethylase activity"/>
    <property type="evidence" value="ECO:0007669"/>
    <property type="project" value="UniProtKB-EC"/>
</dbReference>
<dbReference type="SMART" id="SM00249">
    <property type="entry name" value="PHD"/>
    <property type="match status" value="1"/>
</dbReference>
<feature type="domain" description="JmjC" evidence="9">
    <location>
        <begin position="350"/>
        <end position="513"/>
    </location>
</feature>
<dbReference type="FunFam" id="2.60.120.650:FF:000024">
    <property type="entry name" value="Putative jumonji family transcription factor"/>
    <property type="match status" value="1"/>
</dbReference>
<feature type="compositionally biased region" description="Polar residues" evidence="7">
    <location>
        <begin position="1392"/>
        <end position="1407"/>
    </location>
</feature>
<evidence type="ECO:0000313" key="12">
    <source>
        <dbReference type="Proteomes" id="UP000664534"/>
    </source>
</evidence>
<feature type="region of interest" description="Disordered" evidence="7">
    <location>
        <begin position="1"/>
        <end position="79"/>
    </location>
</feature>
<dbReference type="InterPro" id="IPR003347">
    <property type="entry name" value="JmjC_dom"/>
</dbReference>
<feature type="compositionally biased region" description="Polar residues" evidence="7">
    <location>
        <begin position="1296"/>
        <end position="1310"/>
    </location>
</feature>
<evidence type="ECO:0000256" key="2">
    <source>
        <dbReference type="ARBA" id="ARBA00012900"/>
    </source>
</evidence>
<dbReference type="CDD" id="cd15571">
    <property type="entry name" value="ePHD"/>
    <property type="match status" value="1"/>
</dbReference>
<dbReference type="SMART" id="SM00558">
    <property type="entry name" value="JmjC"/>
    <property type="match status" value="1"/>
</dbReference>
<keyword evidence="4" id="KW-0863">Zinc-finger</keyword>
<dbReference type="Gene3D" id="2.60.120.650">
    <property type="entry name" value="Cupin"/>
    <property type="match status" value="2"/>
</dbReference>
<reference evidence="11" key="1">
    <citation type="submission" date="2021-03" db="EMBL/GenBank/DDBJ databases">
        <authorList>
            <person name="Tagirdzhanova G."/>
        </authorList>
    </citation>
    <scope>NUCLEOTIDE SEQUENCE</scope>
</reference>
<keyword evidence="5" id="KW-0862">Zinc</keyword>
<feature type="compositionally biased region" description="Acidic residues" evidence="7">
    <location>
        <begin position="537"/>
        <end position="553"/>
    </location>
</feature>
<keyword evidence="3" id="KW-0479">Metal-binding</keyword>
<gene>
    <name evidence="11" type="ORF">IMSHALPRED_007776</name>
</gene>
<comment type="caution">
    <text evidence="11">The sequence shown here is derived from an EMBL/GenBank/DDBJ whole genome shotgun (WGS) entry which is preliminary data.</text>
</comment>
<evidence type="ECO:0000256" key="1">
    <source>
        <dbReference type="ARBA" id="ARBA00009711"/>
    </source>
</evidence>
<evidence type="ECO:0000259" key="8">
    <source>
        <dbReference type="PROSITE" id="PS51183"/>
    </source>
</evidence>
<feature type="region of interest" description="Disordered" evidence="7">
    <location>
        <begin position="531"/>
        <end position="586"/>
    </location>
</feature>
<feature type="region of interest" description="Disordered" evidence="7">
    <location>
        <begin position="1238"/>
        <end position="1320"/>
    </location>
</feature>
<feature type="domain" description="JmjN" evidence="8">
    <location>
        <begin position="81"/>
        <end position="122"/>
    </location>
</feature>
<dbReference type="InterPro" id="IPR013083">
    <property type="entry name" value="Znf_RING/FYVE/PHD"/>
</dbReference>
<dbReference type="Pfam" id="PF13832">
    <property type="entry name" value="zf-HC5HC2H_2"/>
    <property type="match status" value="1"/>
</dbReference>
<feature type="region of interest" description="Disordered" evidence="7">
    <location>
        <begin position="939"/>
        <end position="968"/>
    </location>
</feature>
<protein>
    <recommendedName>
        <fullName evidence="2">[histone H3]-trimethyl-L-lysine(9) demethylase</fullName>
        <ecNumber evidence="2">1.14.11.66</ecNumber>
    </recommendedName>
</protein>
<evidence type="ECO:0000313" key="11">
    <source>
        <dbReference type="EMBL" id="CAF9928896.1"/>
    </source>
</evidence>
<feature type="compositionally biased region" description="Polar residues" evidence="7">
    <location>
        <begin position="1340"/>
        <end position="1349"/>
    </location>
</feature>
<feature type="compositionally biased region" description="Polar residues" evidence="7">
    <location>
        <begin position="1238"/>
        <end position="1251"/>
    </location>
</feature>
<dbReference type="OrthoDB" id="9547406at2759"/>
<evidence type="ECO:0000256" key="5">
    <source>
        <dbReference type="ARBA" id="ARBA00022833"/>
    </source>
</evidence>